<dbReference type="Proteomes" id="UP000199245">
    <property type="component" value="Unassembled WGS sequence"/>
</dbReference>
<dbReference type="EMBL" id="FMZW01000033">
    <property type="protein sequence ID" value="SDE72388.1"/>
    <property type="molecule type" value="Genomic_DNA"/>
</dbReference>
<reference evidence="1 2" key="1">
    <citation type="submission" date="2016-10" db="EMBL/GenBank/DDBJ databases">
        <authorList>
            <person name="de Groot N.N."/>
        </authorList>
    </citation>
    <scope>NUCLEOTIDE SEQUENCE [LARGE SCALE GENOMIC DNA]</scope>
    <source>
        <strain evidence="1 2">R5</strain>
    </source>
</reference>
<gene>
    <name evidence="1" type="ORF">SAMN05216337_103331</name>
</gene>
<sequence>MKPNAFGESSPPRGGHILQSDISRNGRFIKLCSATRSWPSTSRGVGGTRERSIECPPHRGHLHCPGPYWSRHRLLACRIRAPSADRLSGRVWSSPQSSVCRVAVVCMASRARCPAVVSDPNLTGCEPGLPRFQTPTGRDTRYLRICRFHLSAPCCRMSSAIVVHTSTTAANIVDSLDVSYELRPARSKNVRVYRSLSISAPW</sequence>
<dbReference type="AlphaFoldDB" id="A0A1G7F8X9"/>
<proteinExistence type="predicted"/>
<name>A0A1G7F8X9_9BRAD</name>
<accession>A0A1G7F8X9</accession>
<organism evidence="1 2">
    <name type="scientific">Bradyrhizobium brasilense</name>
    <dbReference type="NCBI Taxonomy" id="1419277"/>
    <lineage>
        <taxon>Bacteria</taxon>
        <taxon>Pseudomonadati</taxon>
        <taxon>Pseudomonadota</taxon>
        <taxon>Alphaproteobacteria</taxon>
        <taxon>Hyphomicrobiales</taxon>
        <taxon>Nitrobacteraceae</taxon>
        <taxon>Bradyrhizobium</taxon>
    </lineage>
</organism>
<protein>
    <submittedName>
        <fullName evidence="1">Uncharacterized protein</fullName>
    </submittedName>
</protein>
<evidence type="ECO:0000313" key="1">
    <source>
        <dbReference type="EMBL" id="SDE72388.1"/>
    </source>
</evidence>
<evidence type="ECO:0000313" key="2">
    <source>
        <dbReference type="Proteomes" id="UP000199245"/>
    </source>
</evidence>